<proteinExistence type="inferred from homology"/>
<evidence type="ECO:0000256" key="4">
    <source>
        <dbReference type="ARBA" id="ARBA00023125"/>
    </source>
</evidence>
<dbReference type="InterPro" id="IPR003173">
    <property type="entry name" value="PC4_C"/>
</dbReference>
<comment type="subcellular location">
    <subcellularLocation>
        <location evidence="1">Nucleus</location>
    </subcellularLocation>
</comment>
<dbReference type="SUPFAM" id="SSF54447">
    <property type="entry name" value="ssDNA-binding transcriptional regulator domain"/>
    <property type="match status" value="2"/>
</dbReference>
<evidence type="ECO:0000256" key="2">
    <source>
        <dbReference type="ARBA" id="ARBA00009001"/>
    </source>
</evidence>
<accession>A0A8S3U4W2</accession>
<evidence type="ECO:0000256" key="5">
    <source>
        <dbReference type="ARBA" id="ARBA00023163"/>
    </source>
</evidence>
<comment type="caution">
    <text evidence="8">The sequence shown here is derived from an EMBL/GenBank/DDBJ whole genome shotgun (WGS) entry which is preliminary data.</text>
</comment>
<evidence type="ECO:0000259" key="7">
    <source>
        <dbReference type="Pfam" id="PF02229"/>
    </source>
</evidence>
<feature type="domain" description="Transcriptional coactivator p15 (PC4) C-terminal" evidence="7">
    <location>
        <begin position="97"/>
        <end position="132"/>
    </location>
</feature>
<dbReference type="Pfam" id="PF02229">
    <property type="entry name" value="PC4"/>
    <property type="match status" value="2"/>
</dbReference>
<dbReference type="OrthoDB" id="6042816at2759"/>
<keyword evidence="3" id="KW-0805">Transcription regulation</keyword>
<evidence type="ECO:0000256" key="1">
    <source>
        <dbReference type="ARBA" id="ARBA00004123"/>
    </source>
</evidence>
<sequence>MEDVSFISLVGVYVVAKEFNGNMLIHIRHYDESGETKIPTKKGVTFNLSRWLLLEKKKDEIDTMFIKSLATIEVEEAQTYTAHLGGGVYVTVNPKFPTVDIRHFWKPSDSDQPVPTRKGVALNKYKWKRLCDTIVRMREFVPELNKASVCYYSHANELEALSCKECYPFEKEEEEEEWRDKASQSQDNEFNLAEYLVSPESV</sequence>
<protein>
    <recommendedName>
        <fullName evidence="7">Transcriptional coactivator p15 (PC4) C-terminal domain-containing protein</fullName>
    </recommendedName>
</protein>
<comment type="similarity">
    <text evidence="2">Belongs to the transcriptional coactivator PC4 family.</text>
</comment>
<keyword evidence="5" id="KW-0804">Transcription</keyword>
<evidence type="ECO:0000313" key="9">
    <source>
        <dbReference type="Proteomes" id="UP000683360"/>
    </source>
</evidence>
<dbReference type="Gene3D" id="2.30.31.10">
    <property type="entry name" value="Transcriptional Coactivator Pc4, Chain A"/>
    <property type="match status" value="2"/>
</dbReference>
<evidence type="ECO:0000256" key="6">
    <source>
        <dbReference type="ARBA" id="ARBA00023242"/>
    </source>
</evidence>
<evidence type="ECO:0000256" key="3">
    <source>
        <dbReference type="ARBA" id="ARBA00023015"/>
    </source>
</evidence>
<dbReference type="GO" id="GO:0005634">
    <property type="term" value="C:nucleus"/>
    <property type="evidence" value="ECO:0007669"/>
    <property type="project" value="UniProtKB-SubCell"/>
</dbReference>
<gene>
    <name evidence="8" type="ORF">MEDL_50923</name>
</gene>
<dbReference type="PANTHER" id="PTHR13215">
    <property type="entry name" value="RNA POLYMERASE II TRANSCRIPTIONAL COACTIVATOR"/>
    <property type="match status" value="1"/>
</dbReference>
<dbReference type="GO" id="GO:0060261">
    <property type="term" value="P:positive regulation of transcription initiation by RNA polymerase II"/>
    <property type="evidence" value="ECO:0007669"/>
    <property type="project" value="InterPro"/>
</dbReference>
<feature type="domain" description="Transcriptional coactivator p15 (PC4) C-terminal" evidence="7">
    <location>
        <begin position="16"/>
        <end position="54"/>
    </location>
</feature>
<keyword evidence="6" id="KW-0539">Nucleus</keyword>
<dbReference type="InterPro" id="IPR009044">
    <property type="entry name" value="ssDNA-bd_transcriptional_reg"/>
</dbReference>
<keyword evidence="4" id="KW-0238">DNA-binding</keyword>
<dbReference type="GO" id="GO:0003713">
    <property type="term" value="F:transcription coactivator activity"/>
    <property type="evidence" value="ECO:0007669"/>
    <property type="project" value="InterPro"/>
</dbReference>
<organism evidence="8 9">
    <name type="scientific">Mytilus edulis</name>
    <name type="common">Blue mussel</name>
    <dbReference type="NCBI Taxonomy" id="6550"/>
    <lineage>
        <taxon>Eukaryota</taxon>
        <taxon>Metazoa</taxon>
        <taxon>Spiralia</taxon>
        <taxon>Lophotrochozoa</taxon>
        <taxon>Mollusca</taxon>
        <taxon>Bivalvia</taxon>
        <taxon>Autobranchia</taxon>
        <taxon>Pteriomorphia</taxon>
        <taxon>Mytilida</taxon>
        <taxon>Mytiloidea</taxon>
        <taxon>Mytilidae</taxon>
        <taxon>Mytilinae</taxon>
        <taxon>Mytilus</taxon>
    </lineage>
</organism>
<dbReference type="EMBL" id="CAJPWZ010002449">
    <property type="protein sequence ID" value="CAG2238518.1"/>
    <property type="molecule type" value="Genomic_DNA"/>
</dbReference>
<dbReference type="AlphaFoldDB" id="A0A8S3U4W2"/>
<keyword evidence="9" id="KW-1185">Reference proteome</keyword>
<dbReference type="GO" id="GO:0003677">
    <property type="term" value="F:DNA binding"/>
    <property type="evidence" value="ECO:0007669"/>
    <property type="project" value="UniProtKB-KW"/>
</dbReference>
<dbReference type="Proteomes" id="UP000683360">
    <property type="component" value="Unassembled WGS sequence"/>
</dbReference>
<reference evidence="8" key="1">
    <citation type="submission" date="2021-03" db="EMBL/GenBank/DDBJ databases">
        <authorList>
            <person name="Bekaert M."/>
        </authorList>
    </citation>
    <scope>NUCLEOTIDE SEQUENCE</scope>
</reference>
<name>A0A8S3U4W2_MYTED</name>
<evidence type="ECO:0000313" key="8">
    <source>
        <dbReference type="EMBL" id="CAG2238518.1"/>
    </source>
</evidence>
<dbReference type="InterPro" id="IPR045125">
    <property type="entry name" value="Sub1/Tcp4-like"/>
</dbReference>